<keyword evidence="3" id="KW-1185">Reference proteome</keyword>
<gene>
    <name evidence="2" type="ORF">BS50DRAFT_480103</name>
</gene>
<dbReference type="EMBL" id="KZ678128">
    <property type="protein sequence ID" value="PSN73985.1"/>
    <property type="molecule type" value="Genomic_DNA"/>
</dbReference>
<dbReference type="Proteomes" id="UP000240883">
    <property type="component" value="Unassembled WGS sequence"/>
</dbReference>
<evidence type="ECO:0000313" key="3">
    <source>
        <dbReference type="Proteomes" id="UP000240883"/>
    </source>
</evidence>
<organism evidence="2 3">
    <name type="scientific">Corynespora cassiicola Philippines</name>
    <dbReference type="NCBI Taxonomy" id="1448308"/>
    <lineage>
        <taxon>Eukaryota</taxon>
        <taxon>Fungi</taxon>
        <taxon>Dikarya</taxon>
        <taxon>Ascomycota</taxon>
        <taxon>Pezizomycotina</taxon>
        <taxon>Dothideomycetes</taxon>
        <taxon>Pleosporomycetidae</taxon>
        <taxon>Pleosporales</taxon>
        <taxon>Corynesporascaceae</taxon>
        <taxon>Corynespora</taxon>
    </lineage>
</organism>
<reference evidence="2 3" key="1">
    <citation type="journal article" date="2018" name="Front. Microbiol.">
        <title>Genome-Wide Analysis of Corynespora cassiicola Leaf Fall Disease Putative Effectors.</title>
        <authorList>
            <person name="Lopez D."/>
            <person name="Ribeiro S."/>
            <person name="Label P."/>
            <person name="Fumanal B."/>
            <person name="Venisse J.S."/>
            <person name="Kohler A."/>
            <person name="de Oliveira R.R."/>
            <person name="Labutti K."/>
            <person name="Lipzen A."/>
            <person name="Lail K."/>
            <person name="Bauer D."/>
            <person name="Ohm R.A."/>
            <person name="Barry K.W."/>
            <person name="Spatafora J."/>
            <person name="Grigoriev I.V."/>
            <person name="Martin F.M."/>
            <person name="Pujade-Renaud V."/>
        </authorList>
    </citation>
    <scope>NUCLEOTIDE SEQUENCE [LARGE SCALE GENOMIC DNA]</scope>
    <source>
        <strain evidence="2 3">Philippines</strain>
    </source>
</reference>
<feature type="non-terminal residue" evidence="2">
    <location>
        <position position="1"/>
    </location>
</feature>
<protein>
    <submittedName>
        <fullName evidence="2">Uncharacterized protein</fullName>
    </submittedName>
</protein>
<dbReference type="STRING" id="1448308.A0A2T2P8L1"/>
<proteinExistence type="predicted"/>
<dbReference type="OrthoDB" id="3787941at2759"/>
<feature type="chain" id="PRO_5015761078" evidence="1">
    <location>
        <begin position="36"/>
        <end position="113"/>
    </location>
</feature>
<keyword evidence="1" id="KW-0732">Signal</keyword>
<evidence type="ECO:0000313" key="2">
    <source>
        <dbReference type="EMBL" id="PSN73985.1"/>
    </source>
</evidence>
<evidence type="ECO:0000256" key="1">
    <source>
        <dbReference type="SAM" id="SignalP"/>
    </source>
</evidence>
<name>A0A2T2P8L1_CORCC</name>
<sequence length="113" mass="13132">DHLWWHREHVRNCNLMSWTSSLIFALQFCLYQINCLNNPPDSSDIKLLIVDTRSIPTGSFIKDIEAINCFSEQTQEYLPNKTHSLSRLSRMRKGGNYYCGEYLTQGCLDIQGK</sequence>
<accession>A0A2T2P8L1</accession>
<feature type="signal peptide" evidence="1">
    <location>
        <begin position="1"/>
        <end position="35"/>
    </location>
</feature>
<dbReference type="AlphaFoldDB" id="A0A2T2P8L1"/>